<evidence type="ECO:0000313" key="3">
    <source>
        <dbReference type="Proteomes" id="UP000184112"/>
    </source>
</evidence>
<dbReference type="SUPFAM" id="SSF47413">
    <property type="entry name" value="lambda repressor-like DNA-binding domains"/>
    <property type="match status" value="1"/>
</dbReference>
<dbReference type="GO" id="GO:0003677">
    <property type="term" value="F:DNA binding"/>
    <property type="evidence" value="ECO:0007669"/>
    <property type="project" value="InterPro"/>
</dbReference>
<dbReference type="Gene3D" id="1.10.260.40">
    <property type="entry name" value="lambda repressor-like DNA-binding domains"/>
    <property type="match status" value="1"/>
</dbReference>
<name>A0A1M5IWT7_FLAJO</name>
<accession>A0A1M5IWT7</accession>
<dbReference type="Pfam" id="PF01381">
    <property type="entry name" value="HTH_3"/>
    <property type="match status" value="1"/>
</dbReference>
<evidence type="ECO:0000259" key="1">
    <source>
        <dbReference type="PROSITE" id="PS50943"/>
    </source>
</evidence>
<evidence type="ECO:0000313" key="2">
    <source>
        <dbReference type="EMBL" id="SHG32784.1"/>
    </source>
</evidence>
<sequence length="209" mass="24858">MKKFDLKNFRQSKSQTQTELANLLGVSRSIIAKIENGSTELSKKMFEKLIKIFPNDFDLLSEAYKNTHLFTHENTHQIDEIKKLLDKTIGINSFEAKNLDNKDVDYTFYYIQNQEYEMMQKWLFNIVKMLSYQFNRKYNEKELDELYLCMTNIQPTSYIKSLGEISMNKFLKERTGNTKALIDKYLNEFYNKSVEKNPQINNLDFLTTK</sequence>
<protein>
    <submittedName>
        <fullName evidence="2">Helix-turn-helix</fullName>
    </submittedName>
</protein>
<dbReference type="Proteomes" id="UP000184112">
    <property type="component" value="Unassembled WGS sequence"/>
</dbReference>
<reference evidence="2 3" key="1">
    <citation type="submission" date="2016-11" db="EMBL/GenBank/DDBJ databases">
        <authorList>
            <person name="Jaros S."/>
            <person name="Januszkiewicz K."/>
            <person name="Wedrychowicz H."/>
        </authorList>
    </citation>
    <scope>NUCLEOTIDE SEQUENCE [LARGE SCALE GENOMIC DNA]</scope>
    <source>
        <strain evidence="2 3">DSM 6792</strain>
    </source>
</reference>
<dbReference type="SMART" id="SM00530">
    <property type="entry name" value="HTH_XRE"/>
    <property type="match status" value="1"/>
</dbReference>
<dbReference type="AlphaFoldDB" id="A0A1M5IWT7"/>
<proteinExistence type="predicted"/>
<feature type="domain" description="HTH cro/C1-type" evidence="1">
    <location>
        <begin position="6"/>
        <end position="60"/>
    </location>
</feature>
<dbReference type="RefSeq" id="WP_073408555.1">
    <property type="nucleotide sequence ID" value="NZ_FQWH01000002.1"/>
</dbReference>
<dbReference type="EMBL" id="FQWH01000002">
    <property type="protein sequence ID" value="SHG32784.1"/>
    <property type="molecule type" value="Genomic_DNA"/>
</dbReference>
<dbReference type="PROSITE" id="PS50943">
    <property type="entry name" value="HTH_CROC1"/>
    <property type="match status" value="1"/>
</dbReference>
<dbReference type="InterPro" id="IPR001387">
    <property type="entry name" value="Cro/C1-type_HTH"/>
</dbReference>
<organism evidence="2 3">
    <name type="scientific">Flavobacterium johnsoniae</name>
    <name type="common">Cytophaga johnsonae</name>
    <dbReference type="NCBI Taxonomy" id="986"/>
    <lineage>
        <taxon>Bacteria</taxon>
        <taxon>Pseudomonadati</taxon>
        <taxon>Bacteroidota</taxon>
        <taxon>Flavobacteriia</taxon>
        <taxon>Flavobacteriales</taxon>
        <taxon>Flavobacteriaceae</taxon>
        <taxon>Flavobacterium</taxon>
    </lineage>
</organism>
<dbReference type="CDD" id="cd00093">
    <property type="entry name" value="HTH_XRE"/>
    <property type="match status" value="1"/>
</dbReference>
<gene>
    <name evidence="2" type="ORF">SAMN05444388_102286</name>
</gene>
<dbReference type="InterPro" id="IPR010982">
    <property type="entry name" value="Lambda_DNA-bd_dom_sf"/>
</dbReference>